<comment type="pathway">
    <text evidence="11">Porphyrin-containing compound metabolism; heme A biosynthesis; heme A from heme O: step 1/1.</text>
</comment>
<dbReference type="KEGG" id="nhm:NHE_0815"/>
<dbReference type="AlphaFoldDB" id="X5GXF5"/>
<evidence type="ECO:0000313" key="14">
    <source>
        <dbReference type="EMBL" id="AHX11737.1"/>
    </source>
</evidence>
<keyword evidence="5" id="KW-0479">Metal-binding</keyword>
<dbReference type="HOGENOM" id="CLU_017627_0_0_5"/>
<dbReference type="GO" id="GO:0006784">
    <property type="term" value="P:heme A biosynthetic process"/>
    <property type="evidence" value="ECO:0007669"/>
    <property type="project" value="InterPro"/>
</dbReference>
<dbReference type="InterPro" id="IPR003780">
    <property type="entry name" value="COX15/CtaA_fam"/>
</dbReference>
<feature type="transmembrane region" description="Helical" evidence="13">
    <location>
        <begin position="166"/>
        <end position="190"/>
    </location>
</feature>
<comment type="catalytic activity">
    <reaction evidence="12">
        <text>Fe(II)-heme o + 2 A + H2O = Fe(II)-heme a + 2 AH2</text>
        <dbReference type="Rhea" id="RHEA:63388"/>
        <dbReference type="ChEBI" id="CHEBI:13193"/>
        <dbReference type="ChEBI" id="CHEBI:15377"/>
        <dbReference type="ChEBI" id="CHEBI:17499"/>
        <dbReference type="ChEBI" id="CHEBI:60530"/>
        <dbReference type="ChEBI" id="CHEBI:61715"/>
        <dbReference type="EC" id="1.17.99.9"/>
    </reaction>
    <physiologicalReaction direction="left-to-right" evidence="12">
        <dbReference type="Rhea" id="RHEA:63389"/>
    </physiologicalReaction>
</comment>
<dbReference type="STRING" id="1286528.NHE_0815"/>
<dbReference type="InterPro" id="IPR023754">
    <property type="entry name" value="HemeA_Synthase_type2"/>
</dbReference>
<feature type="transmembrane region" description="Helical" evidence="13">
    <location>
        <begin position="68"/>
        <end position="88"/>
    </location>
</feature>
<keyword evidence="8" id="KW-0408">Iron</keyword>
<feature type="transmembrane region" description="Helical" evidence="13">
    <location>
        <begin position="235"/>
        <end position="253"/>
    </location>
</feature>
<evidence type="ECO:0000256" key="9">
    <source>
        <dbReference type="ARBA" id="ARBA00023133"/>
    </source>
</evidence>
<keyword evidence="10 13" id="KW-0472">Membrane</keyword>
<comment type="cofactor">
    <cofactor evidence="1">
        <name>heme b</name>
        <dbReference type="ChEBI" id="CHEBI:60344"/>
    </cofactor>
</comment>
<keyword evidence="4 13" id="KW-0812">Transmembrane</keyword>
<dbReference type="GO" id="GO:0120547">
    <property type="term" value="F:heme A synthase activity"/>
    <property type="evidence" value="ECO:0007669"/>
    <property type="project" value="UniProtKB-EC"/>
</dbReference>
<sequence>MVFIGGFTRLTESGLSITEWKPITGIVPPLTQEDWLVEFEKYKNTPEYKLRYFDISYVEFKFIYLVEYVHRLVGRLTGLVFIAGFLYFRYKGRLSEASCVRLVLVLLLGTAQGFIGWYMVKSGLIDVPAVSHYRLALHLGCASALFMLLVYEFLPVTQIRSSTFGWSVTGGIAITLLCGQVLLGGLVAGLRAGLVYNTFPLMNGEFLPAELLRRTGLEWFSDPVCVQFLHRMNGFLVSFMVFLAWIGSCFCSWSMFMRVSLLMCLVLAQMFFGVLTLVFQVPVDIALVHQLMAFLLLGVSVSFLKVVRI</sequence>
<evidence type="ECO:0000256" key="5">
    <source>
        <dbReference type="ARBA" id="ARBA00022723"/>
    </source>
</evidence>
<keyword evidence="3" id="KW-1003">Cell membrane</keyword>
<name>X5GXF5_9RICK</name>
<dbReference type="GO" id="GO:0016653">
    <property type="term" value="F:oxidoreductase activity, acting on NAD(P)H, heme protein as acceptor"/>
    <property type="evidence" value="ECO:0007669"/>
    <property type="project" value="TreeGrafter"/>
</dbReference>
<evidence type="ECO:0000256" key="7">
    <source>
        <dbReference type="ARBA" id="ARBA00023002"/>
    </source>
</evidence>
<accession>X5GXF5</accession>
<feature type="transmembrane region" description="Helical" evidence="13">
    <location>
        <begin position="287"/>
        <end position="307"/>
    </location>
</feature>
<keyword evidence="9" id="KW-0350">Heme biosynthesis</keyword>
<proteinExistence type="predicted"/>
<dbReference type="GO" id="GO:0046872">
    <property type="term" value="F:metal ion binding"/>
    <property type="evidence" value="ECO:0007669"/>
    <property type="project" value="UniProtKB-KW"/>
</dbReference>
<protein>
    <submittedName>
        <fullName evidence="14">Cytochrome oxidase assembly family protein</fullName>
    </submittedName>
</protein>
<feature type="transmembrane region" description="Helical" evidence="13">
    <location>
        <begin position="132"/>
        <end position="154"/>
    </location>
</feature>
<evidence type="ECO:0000256" key="4">
    <source>
        <dbReference type="ARBA" id="ARBA00022692"/>
    </source>
</evidence>
<evidence type="ECO:0000256" key="10">
    <source>
        <dbReference type="ARBA" id="ARBA00023136"/>
    </source>
</evidence>
<keyword evidence="7" id="KW-0560">Oxidoreductase</keyword>
<dbReference type="GO" id="GO:0016020">
    <property type="term" value="C:membrane"/>
    <property type="evidence" value="ECO:0007669"/>
    <property type="project" value="UniProtKB-SubCell"/>
</dbReference>
<feature type="transmembrane region" description="Helical" evidence="13">
    <location>
        <begin position="260"/>
        <end position="281"/>
    </location>
</feature>
<dbReference type="PANTHER" id="PTHR23289">
    <property type="entry name" value="CYTOCHROME C OXIDASE ASSEMBLY PROTEIN COX15"/>
    <property type="match status" value="1"/>
</dbReference>
<evidence type="ECO:0000256" key="3">
    <source>
        <dbReference type="ARBA" id="ARBA00022475"/>
    </source>
</evidence>
<evidence type="ECO:0000256" key="8">
    <source>
        <dbReference type="ARBA" id="ARBA00023004"/>
    </source>
</evidence>
<dbReference type="Proteomes" id="UP000023755">
    <property type="component" value="Chromosome"/>
</dbReference>
<evidence type="ECO:0000256" key="13">
    <source>
        <dbReference type="SAM" id="Phobius"/>
    </source>
</evidence>
<gene>
    <name evidence="14" type="ORF">NHE_0815</name>
</gene>
<dbReference type="Pfam" id="PF02628">
    <property type="entry name" value="COX15-CtaA"/>
    <property type="match status" value="1"/>
</dbReference>
<dbReference type="PANTHER" id="PTHR23289:SF2">
    <property type="entry name" value="CYTOCHROME C OXIDASE ASSEMBLY PROTEIN COX15 HOMOLOG"/>
    <property type="match status" value="1"/>
</dbReference>
<evidence type="ECO:0000256" key="6">
    <source>
        <dbReference type="ARBA" id="ARBA00022989"/>
    </source>
</evidence>
<evidence type="ECO:0000256" key="1">
    <source>
        <dbReference type="ARBA" id="ARBA00001970"/>
    </source>
</evidence>
<evidence type="ECO:0000256" key="11">
    <source>
        <dbReference type="ARBA" id="ARBA00044501"/>
    </source>
</evidence>
<reference evidence="14 15" key="1">
    <citation type="submission" date="2014-03" db="EMBL/GenBank/DDBJ databases">
        <title>Sequencing and Comparison of Genomes and Transcriptome Profiles of Human Ehrlichiosis Agents.</title>
        <authorList>
            <person name="Lin M."/>
            <person name="Daugherty S.C."/>
            <person name="Nagaraj S."/>
            <person name="Cheng Z."/>
            <person name="Xiong Q."/>
            <person name="Lin F.-Y."/>
            <person name="Sengamalay N."/>
            <person name="Ott S."/>
            <person name="Godinez A."/>
            <person name="Tallon L.J."/>
            <person name="Sadzewicz L."/>
            <person name="Fraser C.M."/>
            <person name="Dunning Hotopp J.C."/>
            <person name="Rikihisa Y."/>
        </authorList>
    </citation>
    <scope>NUCLEOTIDE SEQUENCE [LARGE SCALE GENOMIC DNA]</scope>
    <source>
        <strain evidence="14 15">Oregon</strain>
    </source>
</reference>
<dbReference type="EMBL" id="CP007481">
    <property type="protein sequence ID" value="AHX11737.1"/>
    <property type="molecule type" value="Genomic_DNA"/>
</dbReference>
<keyword evidence="15" id="KW-1185">Reference proteome</keyword>
<comment type="subcellular location">
    <subcellularLocation>
        <location evidence="2">Membrane</location>
        <topology evidence="2">Multi-pass membrane protein</topology>
    </subcellularLocation>
</comment>
<organism evidence="14 15">
    <name type="scientific">Neorickettsia helminthoeca str. Oregon</name>
    <dbReference type="NCBI Taxonomy" id="1286528"/>
    <lineage>
        <taxon>Bacteria</taxon>
        <taxon>Pseudomonadati</taxon>
        <taxon>Pseudomonadota</taxon>
        <taxon>Alphaproteobacteria</taxon>
        <taxon>Rickettsiales</taxon>
        <taxon>Anaplasmataceae</taxon>
        <taxon>Neorickettsia</taxon>
    </lineage>
</organism>
<evidence type="ECO:0000256" key="2">
    <source>
        <dbReference type="ARBA" id="ARBA00004141"/>
    </source>
</evidence>
<keyword evidence="6 13" id="KW-1133">Transmembrane helix</keyword>
<feature type="transmembrane region" description="Helical" evidence="13">
    <location>
        <begin position="100"/>
        <end position="120"/>
    </location>
</feature>
<evidence type="ECO:0000256" key="12">
    <source>
        <dbReference type="ARBA" id="ARBA00048044"/>
    </source>
</evidence>
<evidence type="ECO:0000313" key="15">
    <source>
        <dbReference type="Proteomes" id="UP000023755"/>
    </source>
</evidence>